<dbReference type="InterPro" id="IPR001344">
    <property type="entry name" value="Chloro_AB-bd_pln"/>
</dbReference>
<feature type="binding site" evidence="7">
    <location>
        <position position="198"/>
    </location>
    <ligand>
        <name>chlorophyll a</name>
        <dbReference type="ChEBI" id="CHEBI:58416"/>
        <label>1</label>
    </ligand>
</feature>
<evidence type="ECO:0000256" key="7">
    <source>
        <dbReference type="PIRSR" id="PIRSR601344-1"/>
    </source>
</evidence>
<evidence type="ECO:0000256" key="8">
    <source>
        <dbReference type="SAM" id="Phobius"/>
    </source>
</evidence>
<evidence type="ECO:0000313" key="10">
    <source>
        <dbReference type="EMBL" id="CAE0359315.1"/>
    </source>
</evidence>
<evidence type="ECO:0000256" key="4">
    <source>
        <dbReference type="ARBA" id="ARBA00022528"/>
    </source>
</evidence>
<organism evidence="10">
    <name type="scientific">Aureoumbra lagunensis</name>
    <dbReference type="NCBI Taxonomy" id="44058"/>
    <lineage>
        <taxon>Eukaryota</taxon>
        <taxon>Sar</taxon>
        <taxon>Stramenopiles</taxon>
        <taxon>Ochrophyta</taxon>
        <taxon>Pelagophyceae</taxon>
        <taxon>Pelagomonadales</taxon>
        <taxon>Aureoumbra</taxon>
    </lineage>
</organism>
<evidence type="ECO:0000256" key="6">
    <source>
        <dbReference type="ARBA" id="ARBA00022640"/>
    </source>
</evidence>
<feature type="binding site" evidence="7">
    <location>
        <position position="215"/>
    </location>
    <ligand>
        <name>chlorophyll a</name>
        <dbReference type="ChEBI" id="CHEBI:58416"/>
        <label>1</label>
    </ligand>
</feature>
<feature type="binding site" evidence="7">
    <location>
        <position position="201"/>
    </location>
    <ligand>
        <name>chlorophyll a</name>
        <dbReference type="ChEBI" id="CHEBI:58416"/>
        <label>1</label>
    </ligand>
</feature>
<keyword evidence="8" id="KW-1133">Transmembrane helix</keyword>
<keyword evidence="8" id="KW-0812">Transmembrane</keyword>
<dbReference type="GO" id="GO:0009765">
    <property type="term" value="P:photosynthesis, light harvesting"/>
    <property type="evidence" value="ECO:0007669"/>
    <property type="project" value="InterPro"/>
</dbReference>
<feature type="binding site" evidence="7">
    <location>
        <position position="95"/>
    </location>
    <ligand>
        <name>chlorophyll a</name>
        <dbReference type="ChEBI" id="CHEBI:58416"/>
        <label>1</label>
    </ligand>
</feature>
<dbReference type="PANTHER" id="PTHR21649">
    <property type="entry name" value="CHLOROPHYLL A/B BINDING PROTEIN"/>
    <property type="match status" value="1"/>
</dbReference>
<dbReference type="SUPFAM" id="SSF103511">
    <property type="entry name" value="Chlorophyll a-b binding protein"/>
    <property type="match status" value="1"/>
</dbReference>
<keyword evidence="6" id="KW-0934">Plastid</keyword>
<comment type="subcellular location">
    <subcellularLocation>
        <location evidence="2">Plastid</location>
        <location evidence="2">Chloroplast</location>
    </subcellularLocation>
</comment>
<dbReference type="Pfam" id="PF00504">
    <property type="entry name" value="Chloroa_b-bind"/>
    <property type="match status" value="1"/>
</dbReference>
<dbReference type="GO" id="GO:0009507">
    <property type="term" value="C:chloroplast"/>
    <property type="evidence" value="ECO:0007669"/>
    <property type="project" value="UniProtKB-SubCell"/>
</dbReference>
<evidence type="ECO:0000256" key="2">
    <source>
        <dbReference type="ARBA" id="ARBA00004229"/>
    </source>
</evidence>
<evidence type="ECO:0000256" key="3">
    <source>
        <dbReference type="ARBA" id="ARBA00005933"/>
    </source>
</evidence>
<name>A0A7S3NGC9_9STRA</name>
<comment type="similarity">
    <text evidence="3">Belongs to the fucoxanthin chlorophyll protein family.</text>
</comment>
<proteinExistence type="inferred from homology"/>
<feature type="chain" id="PRO_5030565913" description="Plastid light harvesting protein" evidence="9">
    <location>
        <begin position="17"/>
        <end position="224"/>
    </location>
</feature>
<feature type="binding site" evidence="7">
    <location>
        <position position="92"/>
    </location>
    <ligand>
        <name>chlorophyll a</name>
        <dbReference type="ChEBI" id="CHEBI:58416"/>
        <label>1</label>
    </ligand>
</feature>
<dbReference type="GO" id="GO:0016168">
    <property type="term" value="F:chlorophyll binding"/>
    <property type="evidence" value="ECO:0007669"/>
    <property type="project" value="UniProtKB-KW"/>
</dbReference>
<keyword evidence="8" id="KW-0472">Membrane</keyword>
<gene>
    <name evidence="10" type="ORF">ALAG00032_LOCUS43</name>
</gene>
<sequence length="224" mass="24999">MMRLTVLALALVPGSGLVSAPLKQRISLISRHSQVSEEETVETAPVVEEAPAEPQFDIKELPGVSAPFGFFDPLGLTNDMSEARILYFREAEIKHGRVAMLAAFGFPIAEQFHPLFGGQIDVPSYIAYQQTPLQTFWPLVVLYIGVIEIFSVFTFISPFENGEYWQLKPTHKSGDFDWDPLDFKPTNPTEYKEMATKEINNGRLAMIAIAGMVVQELVTGTKLF</sequence>
<dbReference type="Gene3D" id="1.10.3460.10">
    <property type="entry name" value="Chlorophyll a/b binding protein domain"/>
    <property type="match status" value="1"/>
</dbReference>
<keyword evidence="4" id="KW-0150">Chloroplast</keyword>
<keyword evidence="7" id="KW-0148">Chlorophyll</keyword>
<dbReference type="EMBL" id="HBIJ01000062">
    <property type="protein sequence ID" value="CAE0359315.1"/>
    <property type="molecule type" value="Transcribed_RNA"/>
</dbReference>
<feature type="binding site" evidence="7">
    <location>
        <position position="203"/>
    </location>
    <ligand>
        <name>chlorophyll a</name>
        <dbReference type="ChEBI" id="CHEBI:58416"/>
        <label>1</label>
    </ligand>
</feature>
<dbReference type="AlphaFoldDB" id="A0A7S3NGC9"/>
<feature type="binding site" description="axial binding residue" evidence="7">
    <location>
        <position position="97"/>
    </location>
    <ligand>
        <name>chlorophyll b</name>
        <dbReference type="ChEBI" id="CHEBI:61721"/>
        <label>1</label>
    </ligand>
    <ligandPart>
        <name>Mg</name>
        <dbReference type="ChEBI" id="CHEBI:25107"/>
    </ligandPart>
</feature>
<evidence type="ECO:0008006" key="11">
    <source>
        <dbReference type="Google" id="ProtNLM"/>
    </source>
</evidence>
<evidence type="ECO:0000256" key="9">
    <source>
        <dbReference type="SAM" id="SignalP"/>
    </source>
</evidence>
<evidence type="ECO:0000256" key="1">
    <source>
        <dbReference type="ARBA" id="ARBA00004022"/>
    </source>
</evidence>
<feature type="signal peptide" evidence="9">
    <location>
        <begin position="1"/>
        <end position="16"/>
    </location>
</feature>
<evidence type="ECO:0000256" key="5">
    <source>
        <dbReference type="ARBA" id="ARBA00022531"/>
    </source>
</evidence>
<keyword evidence="7" id="KW-0157">Chromophore</keyword>
<protein>
    <recommendedName>
        <fullName evidence="11">Plastid light harvesting protein</fullName>
    </recommendedName>
</protein>
<comment type="function">
    <text evidence="1">The light-harvesting complex (LHC) functions as a light receptor, it captures and delivers excitation energy to photosystems with which it is closely associated. Energy is transferred from the carotenoid and chlorophyll C (or B) to chlorophyll A and the photosynthetic reaction centers where it is used to synthesize ATP and reducing power.</text>
</comment>
<keyword evidence="9" id="KW-0732">Signal</keyword>
<feature type="binding site" evidence="7">
    <location>
        <position position="197"/>
    </location>
    <ligand>
        <name>chlorophyll a</name>
        <dbReference type="ChEBI" id="CHEBI:58416"/>
        <label>1</label>
    </ligand>
</feature>
<reference evidence="10" key="1">
    <citation type="submission" date="2021-01" db="EMBL/GenBank/DDBJ databases">
        <authorList>
            <person name="Corre E."/>
            <person name="Pelletier E."/>
            <person name="Niang G."/>
            <person name="Scheremetjew M."/>
            <person name="Finn R."/>
            <person name="Kale V."/>
            <person name="Holt S."/>
            <person name="Cochrane G."/>
            <person name="Meng A."/>
            <person name="Brown T."/>
            <person name="Cohen L."/>
        </authorList>
    </citation>
    <scope>NUCLEOTIDE SEQUENCE</scope>
    <source>
        <strain evidence="10">CCMP1510</strain>
    </source>
</reference>
<accession>A0A7S3NGC9</accession>
<feature type="transmembrane region" description="Helical" evidence="8">
    <location>
        <begin position="136"/>
        <end position="156"/>
    </location>
</feature>
<keyword evidence="5" id="KW-0602">Photosynthesis</keyword>
<dbReference type="GO" id="GO:0016020">
    <property type="term" value="C:membrane"/>
    <property type="evidence" value="ECO:0007669"/>
    <property type="project" value="InterPro"/>
</dbReference>
<dbReference type="InterPro" id="IPR022796">
    <property type="entry name" value="Chloroa_b-bind"/>
</dbReference>